<proteinExistence type="predicted"/>
<dbReference type="PROSITE" id="PS51186">
    <property type="entry name" value="GNAT"/>
    <property type="match status" value="1"/>
</dbReference>
<feature type="domain" description="N-acetyltransferase" evidence="1">
    <location>
        <begin position="12"/>
        <end position="170"/>
    </location>
</feature>
<accession>D7C1F0</accession>
<dbReference type="Proteomes" id="UP000000377">
    <property type="component" value="Chromosome"/>
</dbReference>
<dbReference type="AlphaFoldDB" id="D7C1F0"/>
<dbReference type="GO" id="GO:0016747">
    <property type="term" value="F:acyltransferase activity, transferring groups other than amino-acyl groups"/>
    <property type="evidence" value="ECO:0007669"/>
    <property type="project" value="InterPro"/>
</dbReference>
<dbReference type="InterPro" id="IPR000182">
    <property type="entry name" value="GNAT_dom"/>
</dbReference>
<dbReference type="SUPFAM" id="SSF55729">
    <property type="entry name" value="Acyl-CoA N-acyltransferases (Nat)"/>
    <property type="match status" value="1"/>
</dbReference>
<sequence>MDLKHYGQEDVKDIRTMLLDIHDTVYEGLSGTFDSRERFAQFVDGWSSRDEWVCVIGFEEHEPVGYAYGAPFSPGGWWRGSKRPESLSPGERAFALSELMVMPRWRKTGTSLELHEALLSSRNEEAVTLFVDLAHPKVVTLYESWGYKKVDESKPYDDSPTFAVMLKRLKPLE</sequence>
<dbReference type="HOGENOM" id="CLU_099459_1_0_11"/>
<name>D7C1F0_STRBB</name>
<keyword evidence="2" id="KW-0808">Transferase</keyword>
<keyword evidence="3" id="KW-1185">Reference proteome</keyword>
<organism evidence="2 3">
    <name type="scientific">Streptomyces bingchenggensis (strain BCW-1)</name>
    <dbReference type="NCBI Taxonomy" id="749414"/>
    <lineage>
        <taxon>Bacteria</taxon>
        <taxon>Bacillati</taxon>
        <taxon>Actinomycetota</taxon>
        <taxon>Actinomycetes</taxon>
        <taxon>Kitasatosporales</taxon>
        <taxon>Streptomycetaceae</taxon>
        <taxon>Streptomyces</taxon>
    </lineage>
</organism>
<dbReference type="PATRIC" id="fig|749414.3.peg.7091"/>
<evidence type="ECO:0000313" key="3">
    <source>
        <dbReference type="Proteomes" id="UP000000377"/>
    </source>
</evidence>
<dbReference type="KEGG" id="sbh:SBI_06895"/>
<protein>
    <submittedName>
        <fullName evidence="2">Putative acetyltransferase</fullName>
    </submittedName>
</protein>
<dbReference type="InterPro" id="IPR016181">
    <property type="entry name" value="Acyl_CoA_acyltransferase"/>
</dbReference>
<dbReference type="Gene3D" id="3.40.630.30">
    <property type="match status" value="1"/>
</dbReference>
<dbReference type="eggNOG" id="COG3153">
    <property type="taxonomic scope" value="Bacteria"/>
</dbReference>
<reference evidence="2 3" key="1">
    <citation type="journal article" date="2010" name="J. Bacteriol.">
        <title>Genome sequence of the milbemycin-producing bacterium Streptomyces bingchenggensis.</title>
        <authorList>
            <person name="Wang X.J."/>
            <person name="Yan Y.J."/>
            <person name="Zhang B."/>
            <person name="An J."/>
            <person name="Wang J.J."/>
            <person name="Tian J."/>
            <person name="Jiang L."/>
            <person name="Chen Y.H."/>
            <person name="Huang S.X."/>
            <person name="Yin M."/>
            <person name="Zhang J."/>
            <person name="Gao A.L."/>
            <person name="Liu C.X."/>
            <person name="Zhu Z.X."/>
            <person name="Xiang W.S."/>
        </authorList>
    </citation>
    <scope>NUCLEOTIDE SEQUENCE [LARGE SCALE GENOMIC DNA]</scope>
    <source>
        <strain evidence="2 3">BCW-1</strain>
    </source>
</reference>
<evidence type="ECO:0000313" key="2">
    <source>
        <dbReference type="EMBL" id="ADI10015.1"/>
    </source>
</evidence>
<dbReference type="Pfam" id="PF13673">
    <property type="entry name" value="Acetyltransf_10"/>
    <property type="match status" value="1"/>
</dbReference>
<evidence type="ECO:0000259" key="1">
    <source>
        <dbReference type="PROSITE" id="PS51186"/>
    </source>
</evidence>
<dbReference type="EMBL" id="CP002047">
    <property type="protein sequence ID" value="ADI10015.1"/>
    <property type="molecule type" value="Genomic_DNA"/>
</dbReference>
<gene>
    <name evidence="2" type="ordered locus">SBI_06895</name>
</gene>
<dbReference type="RefSeq" id="WP_014179465.1">
    <property type="nucleotide sequence ID" value="NC_016582.1"/>
</dbReference>